<gene>
    <name evidence="2" type="ORF">OFLC_LOCUS6396</name>
</gene>
<sequence length="240" mass="28131">MHEKTKHADMLQSLKNEVFELSEKNKKFKEILVKTEVLMKNLSKDAKTTMLILEQAEGPGNLEEEFKQACFSFFFDYLKFRTFILLCNKYVQLSALLTTVQENSAKLQTGALESGNFEDLRKVIENLNNELHQCKAENKNLMNQKNNAEWQLGEQREWLRNANNRIAVLEDELIRMEDAKERAHEVLRLENEALNQTFVFLYFRKFLLYIGNNNLQLVSKNFGINRFSVQIFVPIAKVDI</sequence>
<dbReference type="STRING" id="387005.A0A183HFY2"/>
<reference evidence="2 3" key="2">
    <citation type="submission" date="2018-11" db="EMBL/GenBank/DDBJ databases">
        <authorList>
            <consortium name="Pathogen Informatics"/>
        </authorList>
    </citation>
    <scope>NUCLEOTIDE SEQUENCE [LARGE SCALE GENOMIC DNA]</scope>
</reference>
<evidence type="ECO:0000313" key="3">
    <source>
        <dbReference type="Proteomes" id="UP000267606"/>
    </source>
</evidence>
<evidence type="ECO:0000313" key="4">
    <source>
        <dbReference type="WBParaSite" id="OFLC_0000639301-mRNA-1"/>
    </source>
</evidence>
<protein>
    <submittedName>
        <fullName evidence="2 4">Uncharacterized protein</fullName>
    </submittedName>
</protein>
<keyword evidence="3" id="KW-1185">Reference proteome</keyword>
<evidence type="ECO:0000313" key="2">
    <source>
        <dbReference type="EMBL" id="VDO46428.1"/>
    </source>
</evidence>
<reference evidence="4" key="1">
    <citation type="submission" date="2016-06" db="UniProtKB">
        <authorList>
            <consortium name="WormBaseParasite"/>
        </authorList>
    </citation>
    <scope>IDENTIFICATION</scope>
</reference>
<name>A0A183HFY2_9BILA</name>
<dbReference type="AlphaFoldDB" id="A0A183HFY2"/>
<organism evidence="4">
    <name type="scientific">Onchocerca flexuosa</name>
    <dbReference type="NCBI Taxonomy" id="387005"/>
    <lineage>
        <taxon>Eukaryota</taxon>
        <taxon>Metazoa</taxon>
        <taxon>Ecdysozoa</taxon>
        <taxon>Nematoda</taxon>
        <taxon>Chromadorea</taxon>
        <taxon>Rhabditida</taxon>
        <taxon>Spirurina</taxon>
        <taxon>Spiruromorpha</taxon>
        <taxon>Filarioidea</taxon>
        <taxon>Onchocercidae</taxon>
        <taxon>Onchocerca</taxon>
    </lineage>
</organism>
<keyword evidence="1" id="KW-0175">Coiled coil</keyword>
<accession>A0A183HFY2</accession>
<dbReference type="Proteomes" id="UP000267606">
    <property type="component" value="Unassembled WGS sequence"/>
</dbReference>
<evidence type="ECO:0000256" key="1">
    <source>
        <dbReference type="SAM" id="Coils"/>
    </source>
</evidence>
<proteinExistence type="predicted"/>
<dbReference type="EMBL" id="UZAJ01006050">
    <property type="protein sequence ID" value="VDO46428.1"/>
    <property type="molecule type" value="Genomic_DNA"/>
</dbReference>
<feature type="coiled-coil region" evidence="1">
    <location>
        <begin position="117"/>
        <end position="196"/>
    </location>
</feature>
<dbReference type="WBParaSite" id="OFLC_0000639301-mRNA-1">
    <property type="protein sequence ID" value="OFLC_0000639301-mRNA-1"/>
    <property type="gene ID" value="OFLC_0000639301"/>
</dbReference>